<organism evidence="1 2">
    <name type="scientific">Venturia inaequalis</name>
    <name type="common">Apple scab fungus</name>
    <dbReference type="NCBI Taxonomy" id="5025"/>
    <lineage>
        <taxon>Eukaryota</taxon>
        <taxon>Fungi</taxon>
        <taxon>Dikarya</taxon>
        <taxon>Ascomycota</taxon>
        <taxon>Pezizomycotina</taxon>
        <taxon>Dothideomycetes</taxon>
        <taxon>Pleosporomycetidae</taxon>
        <taxon>Venturiales</taxon>
        <taxon>Venturiaceae</taxon>
        <taxon>Venturia</taxon>
    </lineage>
</organism>
<protein>
    <submittedName>
        <fullName evidence="1">Uncharacterized protein</fullName>
    </submittedName>
</protein>
<dbReference type="Proteomes" id="UP000490939">
    <property type="component" value="Unassembled WGS sequence"/>
</dbReference>
<dbReference type="AlphaFoldDB" id="A0A8H3UEF7"/>
<accession>A0A8H3UEF7</accession>
<dbReference type="EMBL" id="WNWR01000866">
    <property type="protein sequence ID" value="KAE9967956.1"/>
    <property type="molecule type" value="Genomic_DNA"/>
</dbReference>
<feature type="non-terminal residue" evidence="1">
    <location>
        <position position="96"/>
    </location>
</feature>
<evidence type="ECO:0000313" key="1">
    <source>
        <dbReference type="EMBL" id="KAE9967956.1"/>
    </source>
</evidence>
<gene>
    <name evidence="1" type="ORF">EG327_011245</name>
</gene>
<reference evidence="1 2" key="1">
    <citation type="submission" date="2019-07" db="EMBL/GenBank/DDBJ databases">
        <title>Venturia inaequalis Genome Resource.</title>
        <authorList>
            <person name="Lichtner F.J."/>
        </authorList>
    </citation>
    <scope>NUCLEOTIDE SEQUENCE [LARGE SCALE GENOMIC DNA]</scope>
    <source>
        <strain evidence="1 2">DMI_063113</strain>
    </source>
</reference>
<comment type="caution">
    <text evidence="1">The sequence shown here is derived from an EMBL/GenBank/DDBJ whole genome shotgun (WGS) entry which is preliminary data.</text>
</comment>
<evidence type="ECO:0000313" key="2">
    <source>
        <dbReference type="Proteomes" id="UP000490939"/>
    </source>
</evidence>
<keyword evidence="2" id="KW-1185">Reference proteome</keyword>
<name>A0A8H3UEF7_VENIN</name>
<sequence>MLKGEQCFKVSEELYTSIKELIVLKGKLPAMGSTNNNPGAIARVTKKAREIIAYADTIVAKGRTRAKDKVLRREAKRTRKINEIESDEEEFQSPNK</sequence>
<proteinExistence type="predicted"/>